<dbReference type="PANTHER" id="PTHR43547:SF2">
    <property type="entry name" value="HYBRID SIGNAL TRANSDUCTION HISTIDINE KINASE C"/>
    <property type="match status" value="1"/>
</dbReference>
<accession>A0A2M8PHP6</accession>
<evidence type="ECO:0000313" key="11">
    <source>
        <dbReference type="Proteomes" id="UP000229681"/>
    </source>
</evidence>
<comment type="caution">
    <text evidence="10">The sequence shown here is derived from an EMBL/GenBank/DDBJ whole genome shotgun (WGS) entry which is preliminary data.</text>
</comment>
<dbReference type="InterPro" id="IPR003018">
    <property type="entry name" value="GAF"/>
</dbReference>
<dbReference type="Pfam" id="PF02518">
    <property type="entry name" value="HATPase_c"/>
    <property type="match status" value="1"/>
</dbReference>
<dbReference type="PANTHER" id="PTHR43547">
    <property type="entry name" value="TWO-COMPONENT HISTIDINE KINASE"/>
    <property type="match status" value="1"/>
</dbReference>
<dbReference type="Gene3D" id="3.40.50.2300">
    <property type="match status" value="1"/>
</dbReference>
<dbReference type="InterPro" id="IPR011006">
    <property type="entry name" value="CheY-like_superfamily"/>
</dbReference>
<dbReference type="InterPro" id="IPR001789">
    <property type="entry name" value="Sig_transdc_resp-reg_receiver"/>
</dbReference>
<dbReference type="SMART" id="SM00388">
    <property type="entry name" value="HisKA"/>
    <property type="match status" value="1"/>
</dbReference>
<evidence type="ECO:0000256" key="6">
    <source>
        <dbReference type="ARBA" id="ARBA00023012"/>
    </source>
</evidence>
<dbReference type="PRINTS" id="PR00344">
    <property type="entry name" value="BCTRLSENSOR"/>
</dbReference>
<dbReference type="EC" id="2.7.13.3" evidence="2"/>
<evidence type="ECO:0000256" key="1">
    <source>
        <dbReference type="ARBA" id="ARBA00000085"/>
    </source>
</evidence>
<evidence type="ECO:0000313" key="10">
    <source>
        <dbReference type="EMBL" id="PJF37067.1"/>
    </source>
</evidence>
<dbReference type="PROSITE" id="PS50110">
    <property type="entry name" value="RESPONSE_REGULATORY"/>
    <property type="match status" value="1"/>
</dbReference>
<dbReference type="SUPFAM" id="SSF47384">
    <property type="entry name" value="Homodimeric domain of signal transducing histidine kinase"/>
    <property type="match status" value="1"/>
</dbReference>
<organism evidence="10 11">
    <name type="scientific">Candidatus Thermofonsia Clade 1 bacterium</name>
    <dbReference type="NCBI Taxonomy" id="2364210"/>
    <lineage>
        <taxon>Bacteria</taxon>
        <taxon>Bacillati</taxon>
        <taxon>Chloroflexota</taxon>
        <taxon>Candidatus Thermofontia</taxon>
        <taxon>Candidatus Thermofonsia Clade 1</taxon>
    </lineage>
</organism>
<dbReference type="SMART" id="SM00387">
    <property type="entry name" value="HATPase_c"/>
    <property type="match status" value="1"/>
</dbReference>
<dbReference type="Gene3D" id="1.10.287.130">
    <property type="match status" value="1"/>
</dbReference>
<proteinExistence type="predicted"/>
<dbReference type="Pfam" id="PF00072">
    <property type="entry name" value="Response_reg"/>
    <property type="match status" value="1"/>
</dbReference>
<evidence type="ECO:0000256" key="2">
    <source>
        <dbReference type="ARBA" id="ARBA00012438"/>
    </source>
</evidence>
<dbReference type="InterPro" id="IPR003594">
    <property type="entry name" value="HATPase_dom"/>
</dbReference>
<feature type="domain" description="Histidine kinase" evidence="8">
    <location>
        <begin position="336"/>
        <end position="546"/>
    </location>
</feature>
<evidence type="ECO:0000259" key="8">
    <source>
        <dbReference type="PROSITE" id="PS50109"/>
    </source>
</evidence>
<feature type="modified residue" description="4-aspartylphosphate" evidence="7">
    <location>
        <position position="57"/>
    </location>
</feature>
<evidence type="ECO:0000256" key="4">
    <source>
        <dbReference type="ARBA" id="ARBA00022679"/>
    </source>
</evidence>
<reference evidence="10 11" key="1">
    <citation type="submission" date="2017-11" db="EMBL/GenBank/DDBJ databases">
        <title>Evolution of Phototrophy in the Chloroflexi Phylum Driven by Horizontal Gene Transfer.</title>
        <authorList>
            <person name="Ward L.M."/>
            <person name="Hemp J."/>
            <person name="Shih P.M."/>
            <person name="Mcglynn S.E."/>
            <person name="Fischer W."/>
        </authorList>
    </citation>
    <scope>NUCLEOTIDE SEQUENCE [LARGE SCALE GENOMIC DNA]</scope>
    <source>
        <strain evidence="10">JP3_13</strain>
    </source>
</reference>
<dbReference type="SUPFAM" id="SSF52172">
    <property type="entry name" value="CheY-like"/>
    <property type="match status" value="1"/>
</dbReference>
<dbReference type="GO" id="GO:0000155">
    <property type="term" value="F:phosphorelay sensor kinase activity"/>
    <property type="evidence" value="ECO:0007669"/>
    <property type="project" value="InterPro"/>
</dbReference>
<dbReference type="CDD" id="cd00082">
    <property type="entry name" value="HisKA"/>
    <property type="match status" value="1"/>
</dbReference>
<dbReference type="Pfam" id="PF00512">
    <property type="entry name" value="HisKA"/>
    <property type="match status" value="1"/>
</dbReference>
<dbReference type="Proteomes" id="UP000229681">
    <property type="component" value="Unassembled WGS sequence"/>
</dbReference>
<dbReference type="InterPro" id="IPR005467">
    <property type="entry name" value="His_kinase_dom"/>
</dbReference>
<keyword evidence="5" id="KW-0418">Kinase</keyword>
<dbReference type="InterPro" id="IPR004358">
    <property type="entry name" value="Sig_transdc_His_kin-like_C"/>
</dbReference>
<dbReference type="SUPFAM" id="SSF55781">
    <property type="entry name" value="GAF domain-like"/>
    <property type="match status" value="1"/>
</dbReference>
<name>A0A2M8PHP6_9CHLR</name>
<keyword evidence="6" id="KW-0902">Two-component regulatory system</keyword>
<dbReference type="Gene3D" id="3.30.450.40">
    <property type="match status" value="1"/>
</dbReference>
<dbReference type="InterPro" id="IPR029016">
    <property type="entry name" value="GAF-like_dom_sf"/>
</dbReference>
<dbReference type="InterPro" id="IPR003661">
    <property type="entry name" value="HisK_dim/P_dom"/>
</dbReference>
<comment type="catalytic activity">
    <reaction evidence="1">
        <text>ATP + protein L-histidine = ADP + protein N-phospho-L-histidine.</text>
        <dbReference type="EC" id="2.7.13.3"/>
    </reaction>
</comment>
<dbReference type="SMART" id="SM00065">
    <property type="entry name" value="GAF"/>
    <property type="match status" value="1"/>
</dbReference>
<evidence type="ECO:0000256" key="3">
    <source>
        <dbReference type="ARBA" id="ARBA00022553"/>
    </source>
</evidence>
<feature type="domain" description="Response regulatory" evidence="9">
    <location>
        <begin position="8"/>
        <end position="125"/>
    </location>
</feature>
<gene>
    <name evidence="10" type="ORF">CUN49_02195</name>
</gene>
<keyword evidence="4" id="KW-0808">Transferase</keyword>
<sequence>MPNDDAPLILVVDDSPQMRTLLCRSLHREGFRTAEAANGKEALQKACELVPNLVLMDIQMPVMDGFEAISQLRASTLTAHVPIIVVTAAARDAHDLERGLSLGADDYIVKPYNLRELIARIRGKLKVSRPEETLNRCNEQLQILARISAQLVRALSLNELSDYLLEALCQHLRADGAILMLLDSQKQPSYWRVFGKPLHHIMHLVTTWLPVYITHGEPVTLADTRLLPPEMRDAFEADAIRSGIAVPLRFQEHVTGALALASQQACRFSDDDLKLLETVASQAALAIHNAQLYGELQDHAKNLEATVRARTEELTRAQQQLMRADRLAALGTLAAGIAHEINNPLQPLLTNLELMLEDLEQGRPADRELIESAVRDVQRIKRIVSGLLDFARPARSTLTVLQINTVVHEVLALAHKQLEQARIQTRLCLEAQRYVRGDADQLKQVVLNLVINAMEAMPNGGELRLETAEQRREGTPWLRLSVVDTGVGIPPENIDQIFDPFYTTKPHGTGLGLAISHAIIAAHGGQIYAESKPGQTTFTVYLPVVEGE</sequence>
<keyword evidence="3 7" id="KW-0597">Phosphoprotein</keyword>
<evidence type="ECO:0000259" key="9">
    <source>
        <dbReference type="PROSITE" id="PS50110"/>
    </source>
</evidence>
<dbReference type="Pfam" id="PF13185">
    <property type="entry name" value="GAF_2"/>
    <property type="match status" value="1"/>
</dbReference>
<evidence type="ECO:0000256" key="5">
    <source>
        <dbReference type="ARBA" id="ARBA00022777"/>
    </source>
</evidence>
<evidence type="ECO:0000256" key="7">
    <source>
        <dbReference type="PROSITE-ProRule" id="PRU00169"/>
    </source>
</evidence>
<dbReference type="SUPFAM" id="SSF55874">
    <property type="entry name" value="ATPase domain of HSP90 chaperone/DNA topoisomerase II/histidine kinase"/>
    <property type="match status" value="1"/>
</dbReference>
<dbReference type="InterPro" id="IPR036097">
    <property type="entry name" value="HisK_dim/P_sf"/>
</dbReference>
<dbReference type="InterPro" id="IPR036890">
    <property type="entry name" value="HATPase_C_sf"/>
</dbReference>
<dbReference type="AlphaFoldDB" id="A0A2M8PHP6"/>
<dbReference type="EMBL" id="PGTM01000016">
    <property type="protein sequence ID" value="PJF37067.1"/>
    <property type="molecule type" value="Genomic_DNA"/>
</dbReference>
<dbReference type="Gene3D" id="3.30.565.10">
    <property type="entry name" value="Histidine kinase-like ATPase, C-terminal domain"/>
    <property type="match status" value="1"/>
</dbReference>
<dbReference type="SMART" id="SM00448">
    <property type="entry name" value="REC"/>
    <property type="match status" value="1"/>
</dbReference>
<dbReference type="PROSITE" id="PS50109">
    <property type="entry name" value="HIS_KIN"/>
    <property type="match status" value="1"/>
</dbReference>
<protein>
    <recommendedName>
        <fullName evidence="2">histidine kinase</fullName>
        <ecNumber evidence="2">2.7.13.3</ecNumber>
    </recommendedName>
</protein>